<keyword evidence="1" id="KW-0812">Transmembrane</keyword>
<reference evidence="3 4" key="1">
    <citation type="submission" date="2012-04" db="EMBL/GenBank/DDBJ databases">
        <title>The Genome Sequence of Saprolegnia declina VS20.</title>
        <authorList>
            <consortium name="The Broad Institute Genome Sequencing Platform"/>
            <person name="Russ C."/>
            <person name="Nusbaum C."/>
            <person name="Tyler B."/>
            <person name="van West P."/>
            <person name="Dieguez-Uribeondo J."/>
            <person name="de Bruijn I."/>
            <person name="Tripathy S."/>
            <person name="Jiang R."/>
            <person name="Young S.K."/>
            <person name="Zeng Q."/>
            <person name="Gargeya S."/>
            <person name="Fitzgerald M."/>
            <person name="Haas B."/>
            <person name="Abouelleil A."/>
            <person name="Alvarado L."/>
            <person name="Arachchi H.M."/>
            <person name="Berlin A."/>
            <person name="Chapman S.B."/>
            <person name="Goldberg J."/>
            <person name="Griggs A."/>
            <person name="Gujja S."/>
            <person name="Hansen M."/>
            <person name="Howarth C."/>
            <person name="Imamovic A."/>
            <person name="Larimer J."/>
            <person name="McCowen C."/>
            <person name="Montmayeur A."/>
            <person name="Murphy C."/>
            <person name="Neiman D."/>
            <person name="Pearson M."/>
            <person name="Priest M."/>
            <person name="Roberts A."/>
            <person name="Saif S."/>
            <person name="Shea T."/>
            <person name="Sisk P."/>
            <person name="Sykes S."/>
            <person name="Wortman J."/>
            <person name="Nusbaum C."/>
            <person name="Birren B."/>
        </authorList>
    </citation>
    <scope>NUCLEOTIDE SEQUENCE [LARGE SCALE GENOMIC DNA]</scope>
    <source>
        <strain evidence="3 4">VS20</strain>
    </source>
</reference>
<evidence type="ECO:0000256" key="1">
    <source>
        <dbReference type="SAM" id="Phobius"/>
    </source>
</evidence>
<feature type="transmembrane region" description="Helical" evidence="1">
    <location>
        <begin position="380"/>
        <end position="398"/>
    </location>
</feature>
<name>T0QFI0_SAPDV</name>
<evidence type="ECO:0000259" key="2">
    <source>
        <dbReference type="Pfam" id="PF08546"/>
    </source>
</evidence>
<dbReference type="Proteomes" id="UP000030762">
    <property type="component" value="Unassembled WGS sequence"/>
</dbReference>
<feature type="domain" description="Ketopantoate reductase C-terminal" evidence="2">
    <location>
        <begin position="200"/>
        <end position="346"/>
    </location>
</feature>
<dbReference type="GeneID" id="19950824"/>
<sequence length="399" mass="43748">MAKQTKAESRRARVAVVCNGDSVISLRRQNLARYLSACMTMGGWCEKVSLVSIKGTVPSTPYEVLRRDGAVLASKDVAFTSDASILANCDAIFLCVDLIELDAVAKIVAATIKGSKTKQVIVHLEASLKRKDGLEKAFFADKTFLQGGACFDVVVDDKGVLMPLSNGALFMERLPKEKENALFCLSIIESCALQVISRRNLRAIHWSNAIINSVYMVCALTGLSVLDALRDRKCRLIYADLMHEMTKVLDSVAKDKNWQLDHSGNCVLPIPLLLSLLPLPNAIFNHLVLRLVDFGVSVIDDGHPLLTTDVAGGLLTEVPYEYEDVFELATKTKVDVPTLTQMKKLLLAAAETKKTGRISAAALHAAIQPSAESRKHSRTFVLKVFVTILMTVWLIHSLL</sequence>
<dbReference type="EMBL" id="JH767164">
    <property type="protein sequence ID" value="EQC32350.1"/>
    <property type="molecule type" value="Genomic_DNA"/>
</dbReference>
<dbReference type="VEuPathDB" id="FungiDB:SDRG_10097"/>
<dbReference type="AlphaFoldDB" id="T0QFI0"/>
<organism evidence="3 4">
    <name type="scientific">Saprolegnia diclina (strain VS20)</name>
    <dbReference type="NCBI Taxonomy" id="1156394"/>
    <lineage>
        <taxon>Eukaryota</taxon>
        <taxon>Sar</taxon>
        <taxon>Stramenopiles</taxon>
        <taxon>Oomycota</taxon>
        <taxon>Saprolegniomycetes</taxon>
        <taxon>Saprolegniales</taxon>
        <taxon>Saprolegniaceae</taxon>
        <taxon>Saprolegnia</taxon>
    </lineage>
</organism>
<dbReference type="InParanoid" id="T0QFI0"/>
<dbReference type="eggNOG" id="ENOG502S29I">
    <property type="taxonomic scope" value="Eukaryota"/>
</dbReference>
<keyword evidence="4" id="KW-1185">Reference proteome</keyword>
<feature type="transmembrane region" description="Helical" evidence="1">
    <location>
        <begin position="209"/>
        <end position="229"/>
    </location>
</feature>
<gene>
    <name evidence="3" type="ORF">SDRG_10097</name>
</gene>
<dbReference type="Gene3D" id="1.10.1040.10">
    <property type="entry name" value="N-(1-d-carboxylethyl)-l-norvaline Dehydrogenase, domain 2"/>
    <property type="match status" value="1"/>
</dbReference>
<dbReference type="InterPro" id="IPR013752">
    <property type="entry name" value="KPA_reductase"/>
</dbReference>
<keyword evidence="1" id="KW-0472">Membrane</keyword>
<keyword evidence="1" id="KW-1133">Transmembrane helix</keyword>
<dbReference type="Pfam" id="PF08546">
    <property type="entry name" value="ApbA_C"/>
    <property type="match status" value="1"/>
</dbReference>
<dbReference type="OMA" id="SNGCFFV"/>
<evidence type="ECO:0000313" key="3">
    <source>
        <dbReference type="EMBL" id="EQC32350.1"/>
    </source>
</evidence>
<protein>
    <recommendedName>
        <fullName evidence="2">Ketopantoate reductase C-terminal domain-containing protein</fullName>
    </recommendedName>
</protein>
<evidence type="ECO:0000313" key="4">
    <source>
        <dbReference type="Proteomes" id="UP000030762"/>
    </source>
</evidence>
<accession>T0QFI0</accession>
<dbReference type="InterPro" id="IPR013328">
    <property type="entry name" value="6PGD_dom2"/>
</dbReference>
<proteinExistence type="predicted"/>
<dbReference type="STRING" id="1156394.T0QFI0"/>
<dbReference type="RefSeq" id="XP_008614291.1">
    <property type="nucleotide sequence ID" value="XM_008616069.1"/>
</dbReference>
<dbReference type="OrthoDB" id="64577at2759"/>